<feature type="transmembrane region" description="Helical" evidence="1">
    <location>
        <begin position="49"/>
        <end position="74"/>
    </location>
</feature>
<dbReference type="Proteomes" id="UP000022611">
    <property type="component" value="Unassembled WGS sequence"/>
</dbReference>
<comment type="caution">
    <text evidence="2">The sequence shown here is derived from an EMBL/GenBank/DDBJ whole genome shotgun (WGS) entry which is preliminary data.</text>
</comment>
<geneLocation type="plasmid" evidence="2">
    <name>pUTK21</name>
</geneLocation>
<dbReference type="AlphaFoldDB" id="A0A010RPL7"/>
<accession>A0A010RPL7</accession>
<keyword evidence="1" id="KW-1133">Transmembrane helix</keyword>
<keyword evidence="1" id="KW-0812">Transmembrane</keyword>
<sequence>MKVLFLRLITSSSLIMVSLSEFGKHSLKRTYQRKNIQYLLLRVLLEEWIILQVLLSIYLLTVFMSFATILCIMLD</sequence>
<reference evidence="2 3" key="1">
    <citation type="journal article" date="2011" name="J. Bacteriol.">
        <title>Draft genome sequence of the polycyclic aromatic hydrocarbon-degrading, genetically engineered bioluminescent bioreporter Pseudomonas fluorescens HK44.</title>
        <authorList>
            <person name="Chauhan A."/>
            <person name="Layton A.C."/>
            <person name="Williams D.E."/>
            <person name="Smartt A.E."/>
            <person name="Ripp S."/>
            <person name="Karpinets T.V."/>
            <person name="Brown S.D."/>
            <person name="Sayler G.S."/>
        </authorList>
    </citation>
    <scope>NUCLEOTIDE SEQUENCE [LARGE SCALE GENOMIC DNA]</scope>
    <source>
        <strain evidence="2 3">HK44</strain>
        <plasmid evidence="2">pUTK21</plasmid>
    </source>
</reference>
<dbReference type="EMBL" id="AFOY02000029">
    <property type="protein sequence ID" value="EXF91059.1"/>
    <property type="molecule type" value="Genomic_DNA"/>
</dbReference>
<name>A0A010RPL7_PSEFL</name>
<keyword evidence="1" id="KW-0472">Membrane</keyword>
<keyword evidence="2" id="KW-0614">Plasmid</keyword>
<organism evidence="2 3">
    <name type="scientific">Pseudomonas fluorescens HK44</name>
    <dbReference type="NCBI Taxonomy" id="1042209"/>
    <lineage>
        <taxon>Bacteria</taxon>
        <taxon>Pseudomonadati</taxon>
        <taxon>Pseudomonadota</taxon>
        <taxon>Gammaproteobacteria</taxon>
        <taxon>Pseudomonadales</taxon>
        <taxon>Pseudomonadaceae</taxon>
        <taxon>Pseudomonas</taxon>
    </lineage>
</organism>
<evidence type="ECO:0000313" key="3">
    <source>
        <dbReference type="Proteomes" id="UP000022611"/>
    </source>
</evidence>
<dbReference type="HOGENOM" id="CLU_2668263_0_0_6"/>
<gene>
    <name evidence="2" type="ORF">HK44_029515</name>
</gene>
<proteinExistence type="predicted"/>
<protein>
    <submittedName>
        <fullName evidence="2">Uncharacterized protein</fullName>
    </submittedName>
</protein>
<evidence type="ECO:0000256" key="1">
    <source>
        <dbReference type="SAM" id="Phobius"/>
    </source>
</evidence>
<evidence type="ECO:0000313" key="2">
    <source>
        <dbReference type="EMBL" id="EXF91059.1"/>
    </source>
</evidence>